<dbReference type="GO" id="GO:0016757">
    <property type="term" value="F:glycosyltransferase activity"/>
    <property type="evidence" value="ECO:0007669"/>
    <property type="project" value="InterPro"/>
</dbReference>
<dbReference type="AlphaFoldDB" id="A0A518DEW5"/>
<sequence length="429" mass="48608">MPLLSPSDVKPPQPAPARRPKLLAMEIEVRGHHSMYVRNLASAWQEFAIPADVTFLLTPKFFELHPDVVAFVRERRACGVSIESLTETQSQRMERSRLTRHFYAWEYFCDYAERHSADHGLLLYFDMFQLPITLGRSAPCPFSAIYFRPTFHYRHVLRNYSPGWREWLKGVRKRAVLARVLRNRRLERLYCLDPFAADFINAKMPSSTSVSALADAYFETESAPGRVADLRDSLNIEPGRTVCCSLGVMDRRKGVKELLEALPLVPPEAARRICLLLVGHMPPEYAAQVTPVLERVQKETSVQVILRNTFVDEQEFQDYFDLSDVQLTTYQRHMGSSQMLVRSARACKPVLSSDYGLMGEVVVQHGLGLTCDTSSPAALAAGLERIAESDLTTLVDRDRARRFAEQNSRRAHVESLCQMFESPANGGAP</sequence>
<protein>
    <submittedName>
        <fullName evidence="3">Glycosyl transferases group 1</fullName>
    </submittedName>
</protein>
<keyword evidence="4" id="KW-1185">Reference proteome</keyword>
<dbReference type="Pfam" id="PF00534">
    <property type="entry name" value="Glycos_transf_1"/>
    <property type="match status" value="1"/>
</dbReference>
<dbReference type="Gene3D" id="3.40.50.2000">
    <property type="entry name" value="Glycogen Phosphorylase B"/>
    <property type="match status" value="1"/>
</dbReference>
<reference evidence="3 4" key="1">
    <citation type="submission" date="2019-02" db="EMBL/GenBank/DDBJ databases">
        <title>Deep-cultivation of Planctomycetes and their phenomic and genomic characterization uncovers novel biology.</title>
        <authorList>
            <person name="Wiegand S."/>
            <person name="Jogler M."/>
            <person name="Boedeker C."/>
            <person name="Pinto D."/>
            <person name="Vollmers J."/>
            <person name="Rivas-Marin E."/>
            <person name="Kohn T."/>
            <person name="Peeters S.H."/>
            <person name="Heuer A."/>
            <person name="Rast P."/>
            <person name="Oberbeckmann S."/>
            <person name="Bunk B."/>
            <person name="Jeske O."/>
            <person name="Meyerdierks A."/>
            <person name="Storesund J.E."/>
            <person name="Kallscheuer N."/>
            <person name="Luecker S."/>
            <person name="Lage O.M."/>
            <person name="Pohl T."/>
            <person name="Merkel B.J."/>
            <person name="Hornburger P."/>
            <person name="Mueller R.-W."/>
            <person name="Bruemmer F."/>
            <person name="Labrenz M."/>
            <person name="Spormann A.M."/>
            <person name="Op den Camp H."/>
            <person name="Overmann J."/>
            <person name="Amann R."/>
            <person name="Jetten M.S.M."/>
            <person name="Mascher T."/>
            <person name="Medema M.H."/>
            <person name="Devos D.P."/>
            <person name="Kaster A.-K."/>
            <person name="Ovreas L."/>
            <person name="Rohde M."/>
            <person name="Galperin M.Y."/>
            <person name="Jogler C."/>
        </authorList>
    </citation>
    <scope>NUCLEOTIDE SEQUENCE [LARGE SCALE GENOMIC DNA]</scope>
    <source>
        <strain evidence="3 4">Pla175</strain>
    </source>
</reference>
<keyword evidence="1 3" id="KW-0808">Transferase</keyword>
<feature type="domain" description="Glycosyl transferase family 1" evidence="2">
    <location>
        <begin position="230"/>
        <end position="401"/>
    </location>
</feature>
<evidence type="ECO:0000313" key="4">
    <source>
        <dbReference type="Proteomes" id="UP000317429"/>
    </source>
</evidence>
<organism evidence="3 4">
    <name type="scientific">Pirellulimonas nuda</name>
    <dbReference type="NCBI Taxonomy" id="2528009"/>
    <lineage>
        <taxon>Bacteria</taxon>
        <taxon>Pseudomonadati</taxon>
        <taxon>Planctomycetota</taxon>
        <taxon>Planctomycetia</taxon>
        <taxon>Pirellulales</taxon>
        <taxon>Lacipirellulaceae</taxon>
        <taxon>Pirellulimonas</taxon>
    </lineage>
</organism>
<accession>A0A518DEW5</accession>
<dbReference type="EMBL" id="CP036291">
    <property type="protein sequence ID" value="QDU90003.1"/>
    <property type="molecule type" value="Genomic_DNA"/>
</dbReference>
<proteinExistence type="predicted"/>
<name>A0A518DEW5_9BACT</name>
<dbReference type="Proteomes" id="UP000317429">
    <property type="component" value="Chromosome"/>
</dbReference>
<dbReference type="PANTHER" id="PTHR46401:SF2">
    <property type="entry name" value="GLYCOSYLTRANSFERASE WBBK-RELATED"/>
    <property type="match status" value="1"/>
</dbReference>
<dbReference type="KEGG" id="pnd:Pla175_34020"/>
<evidence type="ECO:0000313" key="3">
    <source>
        <dbReference type="EMBL" id="QDU90003.1"/>
    </source>
</evidence>
<dbReference type="PANTHER" id="PTHR46401">
    <property type="entry name" value="GLYCOSYLTRANSFERASE WBBK-RELATED"/>
    <property type="match status" value="1"/>
</dbReference>
<gene>
    <name evidence="3" type="ORF">Pla175_34020</name>
</gene>
<dbReference type="GO" id="GO:0009103">
    <property type="term" value="P:lipopolysaccharide biosynthetic process"/>
    <property type="evidence" value="ECO:0007669"/>
    <property type="project" value="TreeGrafter"/>
</dbReference>
<dbReference type="RefSeq" id="WP_197526919.1">
    <property type="nucleotide sequence ID" value="NZ_CP036291.1"/>
</dbReference>
<evidence type="ECO:0000259" key="2">
    <source>
        <dbReference type="Pfam" id="PF00534"/>
    </source>
</evidence>
<dbReference type="SUPFAM" id="SSF53756">
    <property type="entry name" value="UDP-Glycosyltransferase/glycogen phosphorylase"/>
    <property type="match status" value="1"/>
</dbReference>
<dbReference type="InterPro" id="IPR001296">
    <property type="entry name" value="Glyco_trans_1"/>
</dbReference>
<evidence type="ECO:0000256" key="1">
    <source>
        <dbReference type="ARBA" id="ARBA00022679"/>
    </source>
</evidence>